<sequence length="151" mass="17285">MDKVKEYYAYVSLKSLHKSDEKCAYCNGWNITGDLIVVGVLWTCYPGLLGFYSVMGRYEDLPGVWLQLLMLPDCKMVAVPLMFASNNPAWRILPLVNLRLAHLVFLLRLSSILLVHDSVLAALSLWQHDGLQWIRIHIAVPAWKRFGRVMP</sequence>
<organism evidence="2 3">
    <name type="scientific">Daphnia magna</name>
    <dbReference type="NCBI Taxonomy" id="35525"/>
    <lineage>
        <taxon>Eukaryota</taxon>
        <taxon>Metazoa</taxon>
        <taxon>Ecdysozoa</taxon>
        <taxon>Arthropoda</taxon>
        <taxon>Crustacea</taxon>
        <taxon>Branchiopoda</taxon>
        <taxon>Diplostraca</taxon>
        <taxon>Cladocera</taxon>
        <taxon>Anomopoda</taxon>
        <taxon>Daphniidae</taxon>
        <taxon>Daphnia</taxon>
    </lineage>
</organism>
<dbReference type="EMBL" id="JAOYFB010000003">
    <property type="protein sequence ID" value="KAK4009763.1"/>
    <property type="molecule type" value="Genomic_DNA"/>
</dbReference>
<dbReference type="Proteomes" id="UP001234178">
    <property type="component" value="Unassembled WGS sequence"/>
</dbReference>
<keyword evidence="3" id="KW-1185">Reference proteome</keyword>
<gene>
    <name evidence="2" type="ORF">OUZ56_018909</name>
</gene>
<evidence type="ECO:0000313" key="2">
    <source>
        <dbReference type="EMBL" id="KAK4009763.1"/>
    </source>
</evidence>
<feature type="transmembrane region" description="Helical" evidence="1">
    <location>
        <begin position="103"/>
        <end position="126"/>
    </location>
</feature>
<accession>A0ABQ9ZA32</accession>
<protein>
    <submittedName>
        <fullName evidence="2">Uncharacterized protein</fullName>
    </submittedName>
</protein>
<evidence type="ECO:0000256" key="1">
    <source>
        <dbReference type="SAM" id="Phobius"/>
    </source>
</evidence>
<evidence type="ECO:0000313" key="3">
    <source>
        <dbReference type="Proteomes" id="UP001234178"/>
    </source>
</evidence>
<name>A0ABQ9ZA32_9CRUS</name>
<feature type="transmembrane region" description="Helical" evidence="1">
    <location>
        <begin position="35"/>
        <end position="52"/>
    </location>
</feature>
<reference evidence="2 3" key="1">
    <citation type="journal article" date="2023" name="Nucleic Acids Res.">
        <title>The hologenome of Daphnia magna reveals possible DNA methylation and microbiome-mediated evolution of the host genome.</title>
        <authorList>
            <person name="Chaturvedi A."/>
            <person name="Li X."/>
            <person name="Dhandapani V."/>
            <person name="Marshall H."/>
            <person name="Kissane S."/>
            <person name="Cuenca-Cambronero M."/>
            <person name="Asole G."/>
            <person name="Calvet F."/>
            <person name="Ruiz-Romero M."/>
            <person name="Marangio P."/>
            <person name="Guigo R."/>
            <person name="Rago D."/>
            <person name="Mirbahai L."/>
            <person name="Eastwood N."/>
            <person name="Colbourne J.K."/>
            <person name="Zhou J."/>
            <person name="Mallon E."/>
            <person name="Orsini L."/>
        </authorList>
    </citation>
    <scope>NUCLEOTIDE SEQUENCE [LARGE SCALE GENOMIC DNA]</scope>
    <source>
        <strain evidence="2">LRV0_1</strain>
    </source>
</reference>
<comment type="caution">
    <text evidence="2">The sequence shown here is derived from an EMBL/GenBank/DDBJ whole genome shotgun (WGS) entry which is preliminary data.</text>
</comment>
<proteinExistence type="predicted"/>
<keyword evidence="1" id="KW-1133">Transmembrane helix</keyword>
<keyword evidence="1" id="KW-0472">Membrane</keyword>
<keyword evidence="1" id="KW-0812">Transmembrane</keyword>